<accession>A0A0A1GZ68</accession>
<dbReference type="EMBL" id="AP014680">
    <property type="protein sequence ID" value="BAP86303.1"/>
    <property type="molecule type" value="Genomic_DNA"/>
</dbReference>
<protein>
    <submittedName>
        <fullName evidence="6">ABC transporter</fullName>
    </submittedName>
</protein>
<evidence type="ECO:0000256" key="4">
    <source>
        <dbReference type="ARBA" id="ARBA00022840"/>
    </source>
</evidence>
<dbReference type="InterPro" id="IPR003439">
    <property type="entry name" value="ABC_transporter-like_ATP-bd"/>
</dbReference>
<dbReference type="Proteomes" id="UP000031620">
    <property type="component" value="Chromosome"/>
</dbReference>
<reference evidence="6 7" key="1">
    <citation type="submission" date="2014-11" db="EMBL/GenBank/DDBJ databases">
        <title>Complete genome sequence and analysis of Lactobacillus hokkaidonensis LOOC260T.</title>
        <authorList>
            <person name="Tanizawa Y."/>
            <person name="Tohno M."/>
            <person name="Kaminuma E."/>
            <person name="Nakamura Y."/>
            <person name="Arita M."/>
        </authorList>
    </citation>
    <scope>NUCLEOTIDE SEQUENCE [LARGE SCALE GENOMIC DNA]</scope>
    <source>
        <strain evidence="6 7">LOOC260</strain>
    </source>
</reference>
<evidence type="ECO:0000313" key="7">
    <source>
        <dbReference type="Proteomes" id="UP000031620"/>
    </source>
</evidence>
<dbReference type="HOGENOM" id="CLU_000604_1_2_9"/>
<dbReference type="PROSITE" id="PS00211">
    <property type="entry name" value="ABC_TRANSPORTER_1"/>
    <property type="match status" value="1"/>
</dbReference>
<dbReference type="PROSITE" id="PS50893">
    <property type="entry name" value="ABC_TRANSPORTER_2"/>
    <property type="match status" value="1"/>
</dbReference>
<dbReference type="Pfam" id="PF00005">
    <property type="entry name" value="ABC_tran"/>
    <property type="match status" value="1"/>
</dbReference>
<dbReference type="RefSeq" id="WP_041094357.1">
    <property type="nucleotide sequence ID" value="NZ_AP014680.1"/>
</dbReference>
<comment type="similarity">
    <text evidence="1">Belongs to the ABC transporter superfamily.</text>
</comment>
<dbReference type="SUPFAM" id="SSF52540">
    <property type="entry name" value="P-loop containing nucleoside triphosphate hydrolases"/>
    <property type="match status" value="1"/>
</dbReference>
<dbReference type="PANTHER" id="PTHR43335">
    <property type="entry name" value="ABC TRANSPORTER, ATP-BINDING PROTEIN"/>
    <property type="match status" value="1"/>
</dbReference>
<dbReference type="GO" id="GO:0005524">
    <property type="term" value="F:ATP binding"/>
    <property type="evidence" value="ECO:0007669"/>
    <property type="project" value="UniProtKB-KW"/>
</dbReference>
<evidence type="ECO:0000313" key="6">
    <source>
        <dbReference type="EMBL" id="BAP86303.1"/>
    </source>
</evidence>
<dbReference type="Gene3D" id="3.40.50.300">
    <property type="entry name" value="P-loop containing nucleotide triphosphate hydrolases"/>
    <property type="match status" value="1"/>
</dbReference>
<keyword evidence="4" id="KW-0067">ATP-binding</keyword>
<dbReference type="GO" id="GO:0016887">
    <property type="term" value="F:ATP hydrolysis activity"/>
    <property type="evidence" value="ECO:0007669"/>
    <property type="project" value="InterPro"/>
</dbReference>
<dbReference type="InterPro" id="IPR003593">
    <property type="entry name" value="AAA+_ATPase"/>
</dbReference>
<evidence type="ECO:0000256" key="3">
    <source>
        <dbReference type="ARBA" id="ARBA00022741"/>
    </source>
</evidence>
<evidence type="ECO:0000256" key="1">
    <source>
        <dbReference type="ARBA" id="ARBA00005417"/>
    </source>
</evidence>
<dbReference type="SMART" id="SM00382">
    <property type="entry name" value="AAA"/>
    <property type="match status" value="1"/>
</dbReference>
<sequence length="308" mass="34706">MEEILKLDQITKKFGKQTVLNGINLTIKRGEIYGLIGRNGAGKTTILKSIIKLIQPTSGTITLFGESKGTPYIHQLRRTGSIVESPVAVDQLTARQNLIYYSKIHGVIDKNAVDETLKFVGLDATGKKKFKNFSLGMKQKMGLAIALLNKPDFLILDEPINGLDPIAIVDFRELLLKLNQTQQMTILISSHILEELYQLATRFGILNNGTIVKEITKQEFEEQSRKFIKLEVDNTALATNVLRNMSCTNFKVINDHLIHIYQLDFSNDDIAVNLIQNKIQLINISREGLNLEQYFKELLDGPGDERHA</sequence>
<organism evidence="6 7">
    <name type="scientific">Paucilactobacillus hokkaidonensis JCM 18461</name>
    <dbReference type="NCBI Taxonomy" id="1291742"/>
    <lineage>
        <taxon>Bacteria</taxon>
        <taxon>Bacillati</taxon>
        <taxon>Bacillota</taxon>
        <taxon>Bacilli</taxon>
        <taxon>Lactobacillales</taxon>
        <taxon>Lactobacillaceae</taxon>
        <taxon>Paucilactobacillus</taxon>
    </lineage>
</organism>
<keyword evidence="2" id="KW-0813">Transport</keyword>
<dbReference type="STRING" id="1291742.LOOC260_117970"/>
<proteinExistence type="inferred from homology"/>
<dbReference type="AlphaFoldDB" id="A0A0A1GZ68"/>
<evidence type="ECO:0000259" key="5">
    <source>
        <dbReference type="PROSITE" id="PS50893"/>
    </source>
</evidence>
<dbReference type="InterPro" id="IPR017871">
    <property type="entry name" value="ABC_transporter-like_CS"/>
</dbReference>
<dbReference type="InterPro" id="IPR027417">
    <property type="entry name" value="P-loop_NTPase"/>
</dbReference>
<dbReference type="PANTHER" id="PTHR43335:SF8">
    <property type="entry name" value="ABC TRANSPORTER, ATP-BINDING PROTEIN"/>
    <property type="match status" value="1"/>
</dbReference>
<dbReference type="KEGG" id="lho:LOOC260_117970"/>
<keyword evidence="3" id="KW-0547">Nucleotide-binding</keyword>
<gene>
    <name evidence="6" type="ORF">LOOC260_117970</name>
</gene>
<feature type="domain" description="ABC transporter" evidence="5">
    <location>
        <begin position="5"/>
        <end position="233"/>
    </location>
</feature>
<evidence type="ECO:0000256" key="2">
    <source>
        <dbReference type="ARBA" id="ARBA00022448"/>
    </source>
</evidence>
<name>A0A0A1GZ68_9LACO</name>